<sequence>MMDDARRALRRGVGPGESAGAEGQAGGRSGGAAPADFAPLRGADGHARPLADVEGDAIRHAVRLYAGNLSEAARRLEMGRSTLYRRLRVLGVAPD</sequence>
<proteinExistence type="predicted"/>
<dbReference type="OrthoDB" id="9805953at2"/>
<evidence type="ECO:0000313" key="4">
    <source>
        <dbReference type="Proteomes" id="UP000199118"/>
    </source>
</evidence>
<feature type="domain" description="DNA binding HTH" evidence="2">
    <location>
        <begin position="50"/>
        <end position="88"/>
    </location>
</feature>
<dbReference type="InterPro" id="IPR009057">
    <property type="entry name" value="Homeodomain-like_sf"/>
</dbReference>
<gene>
    <name evidence="3" type="ORF">SAMN05444336_101180</name>
</gene>
<dbReference type="Gene3D" id="1.10.10.60">
    <property type="entry name" value="Homeodomain-like"/>
    <property type="match status" value="1"/>
</dbReference>
<dbReference type="AlphaFoldDB" id="A0A1H2QY31"/>
<dbReference type="Proteomes" id="UP000199118">
    <property type="component" value="Unassembled WGS sequence"/>
</dbReference>
<accession>A0A1H2QY31</accession>
<dbReference type="EMBL" id="FNMZ01000001">
    <property type="protein sequence ID" value="SDW12067.1"/>
    <property type="molecule type" value="Genomic_DNA"/>
</dbReference>
<keyword evidence="4" id="KW-1185">Reference proteome</keyword>
<organism evidence="3 4">
    <name type="scientific">Albimonas donghaensis</name>
    <dbReference type="NCBI Taxonomy" id="356660"/>
    <lineage>
        <taxon>Bacteria</taxon>
        <taxon>Pseudomonadati</taxon>
        <taxon>Pseudomonadota</taxon>
        <taxon>Alphaproteobacteria</taxon>
        <taxon>Rhodobacterales</taxon>
        <taxon>Paracoccaceae</taxon>
        <taxon>Albimonas</taxon>
    </lineage>
</organism>
<dbReference type="PRINTS" id="PR01590">
    <property type="entry name" value="HTHFIS"/>
</dbReference>
<evidence type="ECO:0000259" key="2">
    <source>
        <dbReference type="Pfam" id="PF02954"/>
    </source>
</evidence>
<evidence type="ECO:0000313" key="3">
    <source>
        <dbReference type="EMBL" id="SDW12067.1"/>
    </source>
</evidence>
<feature type="region of interest" description="Disordered" evidence="1">
    <location>
        <begin position="1"/>
        <end position="48"/>
    </location>
</feature>
<dbReference type="InterPro" id="IPR002197">
    <property type="entry name" value="HTH_Fis"/>
</dbReference>
<dbReference type="STRING" id="356660.SAMN05444336_101180"/>
<feature type="compositionally biased region" description="Gly residues" evidence="1">
    <location>
        <begin position="13"/>
        <end position="30"/>
    </location>
</feature>
<dbReference type="Pfam" id="PF02954">
    <property type="entry name" value="HTH_8"/>
    <property type="match status" value="1"/>
</dbReference>
<dbReference type="GO" id="GO:0043565">
    <property type="term" value="F:sequence-specific DNA binding"/>
    <property type="evidence" value="ECO:0007669"/>
    <property type="project" value="InterPro"/>
</dbReference>
<protein>
    <submittedName>
        <fullName evidence="3">Regulatory protein, Fis family</fullName>
    </submittedName>
</protein>
<dbReference type="SUPFAM" id="SSF46689">
    <property type="entry name" value="Homeodomain-like"/>
    <property type="match status" value="1"/>
</dbReference>
<evidence type="ECO:0000256" key="1">
    <source>
        <dbReference type="SAM" id="MobiDB-lite"/>
    </source>
</evidence>
<name>A0A1H2QY31_9RHOB</name>
<reference evidence="3 4" key="1">
    <citation type="submission" date="2016-10" db="EMBL/GenBank/DDBJ databases">
        <authorList>
            <person name="de Groot N.N."/>
        </authorList>
    </citation>
    <scope>NUCLEOTIDE SEQUENCE [LARGE SCALE GENOMIC DNA]</scope>
    <source>
        <strain evidence="3 4">DSM 17890</strain>
    </source>
</reference>